<evidence type="ECO:0000313" key="8">
    <source>
        <dbReference type="Proteomes" id="UP001283361"/>
    </source>
</evidence>
<evidence type="ECO:0000256" key="1">
    <source>
        <dbReference type="ARBA" id="ARBA00004173"/>
    </source>
</evidence>
<sequence length="322" mass="36868">MLLPRLSQDRLFAVFKTREHLASIFLNAQNRTDHSLFSLCFTQSAKFCGFSEQNTLQSLQVQHYTVSCESCSHIRSMMSGSQLMVTTPSTSPPENGRKYQCQSQLSKPCCSFAKFHPNTFMPSMRPQLLQLLLLTPKRVNYHTTSDLKSWRPNFCNALFRVGAYRNCPSPHLKYTSIIGNISLSVSVPNSVDLTTWAPQRRFFAVKRKDHKFPELRPEDLEEEFVRGSGPGGQSVNKTSNCVVLKHIPTGTVVKCHETRSLDENRKRARLRLEEKLDLDLNGDQSFLAQVKTEGEEAKREKKRRNSRRLALKAAFKERQKLD</sequence>
<evidence type="ECO:0000256" key="3">
    <source>
        <dbReference type="ARBA" id="ARBA00022946"/>
    </source>
</evidence>
<keyword evidence="8" id="KW-1185">Reference proteome</keyword>
<evidence type="ECO:0000256" key="4">
    <source>
        <dbReference type="ARBA" id="ARBA00023128"/>
    </source>
</evidence>
<evidence type="ECO:0000256" key="5">
    <source>
        <dbReference type="SAM" id="MobiDB-lite"/>
    </source>
</evidence>
<dbReference type="GO" id="GO:0003747">
    <property type="term" value="F:translation release factor activity"/>
    <property type="evidence" value="ECO:0007669"/>
    <property type="project" value="InterPro"/>
</dbReference>
<comment type="subcellular location">
    <subcellularLocation>
        <location evidence="1">Mitochondrion</location>
    </subcellularLocation>
</comment>
<dbReference type="InterPro" id="IPR045853">
    <property type="entry name" value="Pep_chain_release_fac_I_sf"/>
</dbReference>
<comment type="similarity">
    <text evidence="2">Belongs to the prokaryotic/mitochondrial release factor family.</text>
</comment>
<dbReference type="Pfam" id="PF00472">
    <property type="entry name" value="RF-1"/>
    <property type="match status" value="1"/>
</dbReference>
<dbReference type="PANTHER" id="PTHR46203">
    <property type="entry name" value="PROBABLE PEPTIDE CHAIN RELEASE FACTOR C12ORF65"/>
    <property type="match status" value="1"/>
</dbReference>
<reference evidence="7" key="1">
    <citation type="journal article" date="2023" name="G3 (Bethesda)">
        <title>A reference genome for the long-term kleptoplast-retaining sea slug Elysia crispata morphotype clarki.</title>
        <authorList>
            <person name="Eastman K.E."/>
            <person name="Pendleton A.L."/>
            <person name="Shaikh M.A."/>
            <person name="Suttiyut T."/>
            <person name="Ogas R."/>
            <person name="Tomko P."/>
            <person name="Gavelis G."/>
            <person name="Widhalm J.R."/>
            <person name="Wisecaver J.H."/>
        </authorList>
    </citation>
    <scope>NUCLEOTIDE SEQUENCE</scope>
    <source>
        <strain evidence="7">ECLA1</strain>
    </source>
</reference>
<feature type="compositionally biased region" description="Basic residues" evidence="5">
    <location>
        <begin position="300"/>
        <end position="310"/>
    </location>
</feature>
<dbReference type="GO" id="GO:0005739">
    <property type="term" value="C:mitochondrion"/>
    <property type="evidence" value="ECO:0007669"/>
    <property type="project" value="UniProtKB-SubCell"/>
</dbReference>
<keyword evidence="4" id="KW-0496">Mitochondrion</keyword>
<feature type="region of interest" description="Disordered" evidence="5">
    <location>
        <begin position="290"/>
        <end position="322"/>
    </location>
</feature>
<dbReference type="Proteomes" id="UP001283361">
    <property type="component" value="Unassembled WGS sequence"/>
</dbReference>
<feature type="domain" description="Prokaryotic-type class I peptide chain release factors" evidence="6">
    <location>
        <begin position="214"/>
        <end position="304"/>
    </location>
</feature>
<organism evidence="7 8">
    <name type="scientific">Elysia crispata</name>
    <name type="common">lettuce slug</name>
    <dbReference type="NCBI Taxonomy" id="231223"/>
    <lineage>
        <taxon>Eukaryota</taxon>
        <taxon>Metazoa</taxon>
        <taxon>Spiralia</taxon>
        <taxon>Lophotrochozoa</taxon>
        <taxon>Mollusca</taxon>
        <taxon>Gastropoda</taxon>
        <taxon>Heterobranchia</taxon>
        <taxon>Euthyneura</taxon>
        <taxon>Panpulmonata</taxon>
        <taxon>Sacoglossa</taxon>
        <taxon>Placobranchoidea</taxon>
        <taxon>Plakobranchidae</taxon>
        <taxon>Elysia</taxon>
    </lineage>
</organism>
<proteinExistence type="inferred from homology"/>
<dbReference type="AlphaFoldDB" id="A0AAE1E8Y9"/>
<evidence type="ECO:0000256" key="2">
    <source>
        <dbReference type="ARBA" id="ARBA00010835"/>
    </source>
</evidence>
<evidence type="ECO:0000259" key="6">
    <source>
        <dbReference type="Pfam" id="PF00472"/>
    </source>
</evidence>
<dbReference type="Gene3D" id="3.30.160.20">
    <property type="match status" value="1"/>
</dbReference>
<accession>A0AAE1E8Y9</accession>
<dbReference type="EMBL" id="JAWDGP010000692">
    <property type="protein sequence ID" value="KAK3798332.1"/>
    <property type="molecule type" value="Genomic_DNA"/>
</dbReference>
<comment type="caution">
    <text evidence="7">The sequence shown here is derived from an EMBL/GenBank/DDBJ whole genome shotgun (WGS) entry which is preliminary data.</text>
</comment>
<gene>
    <name evidence="7" type="ORF">RRG08_063347</name>
</gene>
<dbReference type="InterPro" id="IPR000352">
    <property type="entry name" value="Pep_chain_release_fac_I"/>
</dbReference>
<dbReference type="PANTHER" id="PTHR46203:SF1">
    <property type="entry name" value="MITOCHONDRIAL TRANSLATION RELEASE FACTOR IN RESCUE"/>
    <property type="match status" value="1"/>
</dbReference>
<evidence type="ECO:0000313" key="7">
    <source>
        <dbReference type="EMBL" id="KAK3798332.1"/>
    </source>
</evidence>
<keyword evidence="3" id="KW-0809">Transit peptide</keyword>
<dbReference type="SUPFAM" id="SSF75620">
    <property type="entry name" value="Release factor"/>
    <property type="match status" value="1"/>
</dbReference>
<name>A0AAE1E8Y9_9GAST</name>
<protein>
    <recommendedName>
        <fullName evidence="6">Prokaryotic-type class I peptide chain release factors domain-containing protein</fullName>
    </recommendedName>
</protein>
<dbReference type="InterPro" id="IPR052405">
    <property type="entry name" value="Mito_Transl_Release_Factor"/>
</dbReference>